<feature type="chain" id="PRO_5022755576" evidence="1">
    <location>
        <begin position="20"/>
        <end position="84"/>
    </location>
</feature>
<reference evidence="2 3" key="1">
    <citation type="journal article" date="2019" name="Nat. Ecol. Evol.">
        <title>Megaphylogeny resolves global patterns of mushroom evolution.</title>
        <authorList>
            <person name="Varga T."/>
            <person name="Krizsan K."/>
            <person name="Foldi C."/>
            <person name="Dima B."/>
            <person name="Sanchez-Garcia M."/>
            <person name="Sanchez-Ramirez S."/>
            <person name="Szollosi G.J."/>
            <person name="Szarkandi J.G."/>
            <person name="Papp V."/>
            <person name="Albert L."/>
            <person name="Andreopoulos W."/>
            <person name="Angelini C."/>
            <person name="Antonin V."/>
            <person name="Barry K.W."/>
            <person name="Bougher N.L."/>
            <person name="Buchanan P."/>
            <person name="Buyck B."/>
            <person name="Bense V."/>
            <person name="Catcheside P."/>
            <person name="Chovatia M."/>
            <person name="Cooper J."/>
            <person name="Damon W."/>
            <person name="Desjardin D."/>
            <person name="Finy P."/>
            <person name="Geml J."/>
            <person name="Haridas S."/>
            <person name="Hughes K."/>
            <person name="Justo A."/>
            <person name="Karasinski D."/>
            <person name="Kautmanova I."/>
            <person name="Kiss B."/>
            <person name="Kocsube S."/>
            <person name="Kotiranta H."/>
            <person name="LaButti K.M."/>
            <person name="Lechner B.E."/>
            <person name="Liimatainen K."/>
            <person name="Lipzen A."/>
            <person name="Lukacs Z."/>
            <person name="Mihaltcheva S."/>
            <person name="Morgado L.N."/>
            <person name="Niskanen T."/>
            <person name="Noordeloos M.E."/>
            <person name="Ohm R.A."/>
            <person name="Ortiz-Santana B."/>
            <person name="Ovrebo C."/>
            <person name="Racz N."/>
            <person name="Riley R."/>
            <person name="Savchenko A."/>
            <person name="Shiryaev A."/>
            <person name="Soop K."/>
            <person name="Spirin V."/>
            <person name="Szebenyi C."/>
            <person name="Tomsovsky M."/>
            <person name="Tulloss R.E."/>
            <person name="Uehling J."/>
            <person name="Grigoriev I.V."/>
            <person name="Vagvolgyi C."/>
            <person name="Papp T."/>
            <person name="Martin F.M."/>
            <person name="Miettinen O."/>
            <person name="Hibbett D.S."/>
            <person name="Nagy L.G."/>
        </authorList>
    </citation>
    <scope>NUCLEOTIDE SEQUENCE [LARGE SCALE GENOMIC DNA]</scope>
    <source>
        <strain evidence="2 3">HHB13444</strain>
    </source>
</reference>
<evidence type="ECO:0000313" key="2">
    <source>
        <dbReference type="EMBL" id="TFK89654.1"/>
    </source>
</evidence>
<feature type="non-terminal residue" evidence="2">
    <location>
        <position position="1"/>
    </location>
</feature>
<keyword evidence="3" id="KW-1185">Reference proteome</keyword>
<name>A0A5C3PIM3_9APHY</name>
<dbReference type="AlphaFoldDB" id="A0A5C3PIM3"/>
<feature type="signal peptide" evidence="1">
    <location>
        <begin position="1"/>
        <end position="19"/>
    </location>
</feature>
<evidence type="ECO:0000256" key="1">
    <source>
        <dbReference type="SAM" id="SignalP"/>
    </source>
</evidence>
<proteinExistence type="predicted"/>
<accession>A0A5C3PIM3</accession>
<dbReference type="EMBL" id="ML211069">
    <property type="protein sequence ID" value="TFK89654.1"/>
    <property type="molecule type" value="Genomic_DNA"/>
</dbReference>
<feature type="non-terminal residue" evidence="2">
    <location>
        <position position="84"/>
    </location>
</feature>
<keyword evidence="1" id="KW-0732">Signal</keyword>
<organism evidence="2 3">
    <name type="scientific">Polyporus arcularius HHB13444</name>
    <dbReference type="NCBI Taxonomy" id="1314778"/>
    <lineage>
        <taxon>Eukaryota</taxon>
        <taxon>Fungi</taxon>
        <taxon>Dikarya</taxon>
        <taxon>Basidiomycota</taxon>
        <taxon>Agaricomycotina</taxon>
        <taxon>Agaricomycetes</taxon>
        <taxon>Polyporales</taxon>
        <taxon>Polyporaceae</taxon>
        <taxon>Polyporus</taxon>
    </lineage>
</organism>
<dbReference type="Proteomes" id="UP000308197">
    <property type="component" value="Unassembled WGS sequence"/>
</dbReference>
<dbReference type="InParanoid" id="A0A5C3PIM3"/>
<evidence type="ECO:0000313" key="3">
    <source>
        <dbReference type="Proteomes" id="UP000308197"/>
    </source>
</evidence>
<sequence length="84" mass="9190">QPFILALMIMASVLHAIAATSRPYTGYILVTAQVLLHGAFMFCNTTTRRLTPDQAAIIDSIPDDIRGVLKTLGLEPDIEHYACC</sequence>
<gene>
    <name evidence="2" type="ORF">K466DRAFT_468811</name>
</gene>
<protein>
    <submittedName>
        <fullName evidence="2">Uncharacterized protein</fullName>
    </submittedName>
</protein>